<reference evidence="2 3" key="1">
    <citation type="journal article" date="2021" name="Nat. Plants">
        <title>The Taxus genome provides insights into paclitaxel biosynthesis.</title>
        <authorList>
            <person name="Xiong X."/>
            <person name="Gou J."/>
            <person name="Liao Q."/>
            <person name="Li Y."/>
            <person name="Zhou Q."/>
            <person name="Bi G."/>
            <person name="Li C."/>
            <person name="Du R."/>
            <person name="Wang X."/>
            <person name="Sun T."/>
            <person name="Guo L."/>
            <person name="Liang H."/>
            <person name="Lu P."/>
            <person name="Wu Y."/>
            <person name="Zhang Z."/>
            <person name="Ro D.K."/>
            <person name="Shang Y."/>
            <person name="Huang S."/>
            <person name="Yan J."/>
        </authorList>
    </citation>
    <scope>NUCLEOTIDE SEQUENCE [LARGE SCALE GENOMIC DNA]</scope>
    <source>
        <strain evidence="2">Ta-2019</strain>
    </source>
</reference>
<gene>
    <name evidence="2" type="ORF">KI387_030899</name>
</gene>
<evidence type="ECO:0000256" key="1">
    <source>
        <dbReference type="SAM" id="MobiDB-lite"/>
    </source>
</evidence>
<feature type="non-terminal residue" evidence="2">
    <location>
        <position position="73"/>
    </location>
</feature>
<dbReference type="EMBL" id="JAHRHJ020000010">
    <property type="protein sequence ID" value="KAH9299217.1"/>
    <property type="molecule type" value="Genomic_DNA"/>
</dbReference>
<evidence type="ECO:0000313" key="2">
    <source>
        <dbReference type="EMBL" id="KAH9299217.1"/>
    </source>
</evidence>
<sequence length="73" mass="8050">SESAFHESVSNSYQEIDGEFIQLKGNKIPKGLVSLEGLFDKHDHFIQDKRKAEGASSSEVDQVNLGSADQPQM</sequence>
<organism evidence="2 3">
    <name type="scientific">Taxus chinensis</name>
    <name type="common">Chinese yew</name>
    <name type="synonym">Taxus wallichiana var. chinensis</name>
    <dbReference type="NCBI Taxonomy" id="29808"/>
    <lineage>
        <taxon>Eukaryota</taxon>
        <taxon>Viridiplantae</taxon>
        <taxon>Streptophyta</taxon>
        <taxon>Embryophyta</taxon>
        <taxon>Tracheophyta</taxon>
        <taxon>Spermatophyta</taxon>
        <taxon>Pinopsida</taxon>
        <taxon>Pinidae</taxon>
        <taxon>Conifers II</taxon>
        <taxon>Cupressales</taxon>
        <taxon>Taxaceae</taxon>
        <taxon>Taxus</taxon>
    </lineage>
</organism>
<comment type="caution">
    <text evidence="2">The sequence shown here is derived from an EMBL/GenBank/DDBJ whole genome shotgun (WGS) entry which is preliminary data.</text>
</comment>
<dbReference type="AlphaFoldDB" id="A0AA38FEY3"/>
<keyword evidence="3" id="KW-1185">Reference proteome</keyword>
<feature type="region of interest" description="Disordered" evidence="1">
    <location>
        <begin position="48"/>
        <end position="73"/>
    </location>
</feature>
<evidence type="ECO:0000313" key="3">
    <source>
        <dbReference type="Proteomes" id="UP000824469"/>
    </source>
</evidence>
<proteinExistence type="predicted"/>
<accession>A0AA38FEY3</accession>
<feature type="compositionally biased region" description="Polar residues" evidence="1">
    <location>
        <begin position="55"/>
        <end position="73"/>
    </location>
</feature>
<dbReference type="Proteomes" id="UP000824469">
    <property type="component" value="Unassembled WGS sequence"/>
</dbReference>
<name>A0AA38FEY3_TAXCH</name>
<protein>
    <submittedName>
        <fullName evidence="2">Uncharacterized protein</fullName>
    </submittedName>
</protein>
<feature type="non-terminal residue" evidence="2">
    <location>
        <position position="1"/>
    </location>
</feature>